<protein>
    <recommendedName>
        <fullName evidence="4">FimB</fullName>
    </recommendedName>
</protein>
<evidence type="ECO:0008006" key="4">
    <source>
        <dbReference type="Google" id="ProtNLM"/>
    </source>
</evidence>
<gene>
    <name evidence="2" type="ORF">CE154_016360</name>
</gene>
<reference evidence="2 3" key="1">
    <citation type="submission" date="2018-09" db="EMBL/GenBank/DDBJ databases">
        <title>Genome comparison of Alicycliphilus sp. BQ1, a polyurethanolytic bacterium, with its closest phylogenetic relatives Alicycliphilus denitrificans BC and K601, unable to attack polyurethane.</title>
        <authorList>
            <person name="Loza-Tavera H."/>
            <person name="Lozano L."/>
            <person name="Cevallos M."/>
            <person name="Maya-Lucas O."/>
            <person name="Garcia-Mena J."/>
            <person name="Hernandez J."/>
        </authorList>
    </citation>
    <scope>NUCLEOTIDE SEQUENCE [LARGE SCALE GENOMIC DNA]</scope>
    <source>
        <strain evidence="2 3">BQ1</strain>
    </source>
</reference>
<dbReference type="NCBIfam" id="NF041437">
    <property type="entry name" value="TfpZ"/>
    <property type="match status" value="1"/>
</dbReference>
<accession>A0A3R7ECK2</accession>
<keyword evidence="1" id="KW-0472">Membrane</keyword>
<dbReference type="Proteomes" id="UP000216225">
    <property type="component" value="Unassembled WGS sequence"/>
</dbReference>
<keyword evidence="1" id="KW-1133">Transmembrane helix</keyword>
<comment type="caution">
    <text evidence="2">The sequence shown here is derived from an EMBL/GenBank/DDBJ whole genome shotgun (WGS) entry which is preliminary data.</text>
</comment>
<feature type="transmembrane region" description="Helical" evidence="1">
    <location>
        <begin position="83"/>
        <end position="102"/>
    </location>
</feature>
<proteinExistence type="predicted"/>
<dbReference type="InterPro" id="IPR047814">
    <property type="entry name" value="TfpX/TfpZ-like"/>
</dbReference>
<dbReference type="AlphaFoldDB" id="A0A3R7ECK2"/>
<keyword evidence="1" id="KW-0812">Transmembrane</keyword>
<organism evidence="2 3">
    <name type="scientific">Alicycliphilus denitrificans</name>
    <dbReference type="NCBI Taxonomy" id="179636"/>
    <lineage>
        <taxon>Bacteria</taxon>
        <taxon>Pseudomonadati</taxon>
        <taxon>Pseudomonadota</taxon>
        <taxon>Betaproteobacteria</taxon>
        <taxon>Burkholderiales</taxon>
        <taxon>Comamonadaceae</taxon>
        <taxon>Alicycliphilus</taxon>
    </lineage>
</organism>
<evidence type="ECO:0000256" key="1">
    <source>
        <dbReference type="SAM" id="Phobius"/>
    </source>
</evidence>
<name>A0A3R7ECK2_9BURK</name>
<evidence type="ECO:0000313" key="2">
    <source>
        <dbReference type="EMBL" id="RKJ95508.1"/>
    </source>
</evidence>
<feature type="transmembrane region" description="Helical" evidence="1">
    <location>
        <begin position="12"/>
        <end position="37"/>
    </location>
</feature>
<sequence>MRWYERGRSALRAALLHFALSLAIAFMAAILTFFLWFPYPYRELAGGGHLFWLVVGVDIICGPMLTAVVFNSLKPRRELITDLCCIGLVQICALIYGLHALWQTRPVYLAFEVDRFRVVTYADIKKEDLKPDSNELHRLPWKGIQIIGTRMPANGEEMLESLDLSLRGFDPSSRPDWWEDYKDSIDQVRLRARAITDLIKKRPDKTQMIRDEISRAGMPEANVMWLPVTSFRSLEWVVLLDRQTMQPITFIPVDGF</sequence>
<dbReference type="RefSeq" id="WP_094439473.1">
    <property type="nucleotide sequence ID" value="NZ_CP181370.1"/>
</dbReference>
<feature type="transmembrane region" description="Helical" evidence="1">
    <location>
        <begin position="49"/>
        <end position="71"/>
    </location>
</feature>
<dbReference type="EMBL" id="NKDB02000003">
    <property type="protein sequence ID" value="RKJ95508.1"/>
    <property type="molecule type" value="Genomic_DNA"/>
</dbReference>
<evidence type="ECO:0000313" key="3">
    <source>
        <dbReference type="Proteomes" id="UP000216225"/>
    </source>
</evidence>